<dbReference type="InterPro" id="IPR003658">
    <property type="entry name" value="Anti-sigma_ant"/>
</dbReference>
<dbReference type="InterPro" id="IPR036513">
    <property type="entry name" value="STAS_dom_sf"/>
</dbReference>
<dbReference type="RefSeq" id="WP_036191443.1">
    <property type="nucleotide sequence ID" value="NZ_JMQN01000057.1"/>
</dbReference>
<dbReference type="OrthoDB" id="9796076at2"/>
<keyword evidence="5" id="KW-1185">Reference proteome</keyword>
<dbReference type="STRING" id="1232683.ADIMK_3831"/>
<evidence type="ECO:0000259" key="3">
    <source>
        <dbReference type="PROSITE" id="PS50801"/>
    </source>
</evidence>
<gene>
    <name evidence="4" type="ORF">ADIMK_3831</name>
</gene>
<organism evidence="4 5">
    <name type="scientific">Marinobacterium lacunae</name>
    <dbReference type="NCBI Taxonomy" id="1232683"/>
    <lineage>
        <taxon>Bacteria</taxon>
        <taxon>Pseudomonadati</taxon>
        <taxon>Pseudomonadota</taxon>
        <taxon>Gammaproteobacteria</taxon>
        <taxon>Oceanospirillales</taxon>
        <taxon>Oceanospirillaceae</taxon>
        <taxon>Marinobacterium</taxon>
    </lineage>
</organism>
<dbReference type="PANTHER" id="PTHR33495">
    <property type="entry name" value="ANTI-SIGMA FACTOR ANTAGONIST TM_1081-RELATED-RELATED"/>
    <property type="match status" value="1"/>
</dbReference>
<protein>
    <recommendedName>
        <fullName evidence="2">Anti-sigma factor antagonist</fullName>
    </recommendedName>
</protein>
<accession>A0A081FUG5</accession>
<dbReference type="EMBL" id="JMQN01000057">
    <property type="protein sequence ID" value="KEA62170.1"/>
    <property type="molecule type" value="Genomic_DNA"/>
</dbReference>
<evidence type="ECO:0000313" key="5">
    <source>
        <dbReference type="Proteomes" id="UP000028252"/>
    </source>
</evidence>
<feature type="domain" description="STAS" evidence="3">
    <location>
        <begin position="11"/>
        <end position="113"/>
    </location>
</feature>
<dbReference type="Gene3D" id="3.30.750.24">
    <property type="entry name" value="STAS domain"/>
    <property type="match status" value="1"/>
</dbReference>
<reference evidence="4 5" key="1">
    <citation type="submission" date="2014-04" db="EMBL/GenBank/DDBJ databases">
        <title>Marinobacterium kochiensis sp. nov., isolated from sediment sample collected from Kochi backwaters in Kerala, India.</title>
        <authorList>
            <person name="Singh A."/>
            <person name="Pinnaka A.K."/>
        </authorList>
    </citation>
    <scope>NUCLEOTIDE SEQUENCE [LARGE SCALE GENOMIC DNA]</scope>
    <source>
        <strain evidence="4 5">AK27</strain>
    </source>
</reference>
<dbReference type="NCBIfam" id="TIGR00377">
    <property type="entry name" value="ant_ant_sig"/>
    <property type="match status" value="1"/>
</dbReference>
<dbReference type="InterPro" id="IPR002645">
    <property type="entry name" value="STAS_dom"/>
</dbReference>
<dbReference type="AlphaFoldDB" id="A0A081FUG5"/>
<dbReference type="PROSITE" id="PS50801">
    <property type="entry name" value="STAS"/>
    <property type="match status" value="1"/>
</dbReference>
<dbReference type="SUPFAM" id="SSF52091">
    <property type="entry name" value="SpoIIaa-like"/>
    <property type="match status" value="1"/>
</dbReference>
<dbReference type="CDD" id="cd07043">
    <property type="entry name" value="STAS_anti-anti-sigma_factors"/>
    <property type="match status" value="1"/>
</dbReference>
<evidence type="ECO:0000256" key="1">
    <source>
        <dbReference type="ARBA" id="ARBA00009013"/>
    </source>
</evidence>
<comment type="similarity">
    <text evidence="1 2">Belongs to the anti-sigma-factor antagonist family.</text>
</comment>
<comment type="caution">
    <text evidence="4">The sequence shown here is derived from an EMBL/GenBank/DDBJ whole genome shotgun (WGS) entry which is preliminary data.</text>
</comment>
<dbReference type="PATRIC" id="fig|1232683.4.peg.3772"/>
<dbReference type="Proteomes" id="UP000028252">
    <property type="component" value="Unassembled WGS sequence"/>
</dbReference>
<proteinExistence type="inferred from homology"/>
<name>A0A081FUG5_9GAMM</name>
<dbReference type="Pfam" id="PF01740">
    <property type="entry name" value="STAS"/>
    <property type="match status" value="1"/>
</dbReference>
<sequence>MNIEGEEIESGILKINLSGRMDIEGVKTIETRFGELAGGEHAGVIVDMGDVPYMSSIGIRALLINAKAVSRRGGKYVVFNPQPDVKSVLEISGIDKIMDVCMDYSLALGKVSQ</sequence>
<dbReference type="GO" id="GO:0043856">
    <property type="term" value="F:anti-sigma factor antagonist activity"/>
    <property type="evidence" value="ECO:0007669"/>
    <property type="project" value="InterPro"/>
</dbReference>
<evidence type="ECO:0000313" key="4">
    <source>
        <dbReference type="EMBL" id="KEA62170.1"/>
    </source>
</evidence>
<dbReference type="eggNOG" id="COG1366">
    <property type="taxonomic scope" value="Bacteria"/>
</dbReference>
<evidence type="ECO:0000256" key="2">
    <source>
        <dbReference type="RuleBase" id="RU003749"/>
    </source>
</evidence>